<proteinExistence type="predicted"/>
<dbReference type="SUPFAM" id="SSF56935">
    <property type="entry name" value="Porins"/>
    <property type="match status" value="1"/>
</dbReference>
<dbReference type="InterPro" id="IPR036942">
    <property type="entry name" value="Beta-barrel_TonB_sf"/>
</dbReference>
<reference evidence="10 11" key="1">
    <citation type="submission" date="2021-01" db="EMBL/GenBank/DDBJ databases">
        <title>Chryseolinea sp. Jin1 Genome sequencing and assembly.</title>
        <authorList>
            <person name="Kim I."/>
        </authorList>
    </citation>
    <scope>NUCLEOTIDE SEQUENCE [LARGE SCALE GENOMIC DNA]</scope>
    <source>
        <strain evidence="10 11">Jin1</strain>
    </source>
</reference>
<evidence type="ECO:0000256" key="1">
    <source>
        <dbReference type="ARBA" id="ARBA00004571"/>
    </source>
</evidence>
<evidence type="ECO:0000256" key="3">
    <source>
        <dbReference type="ARBA" id="ARBA00022452"/>
    </source>
</evidence>
<name>A0ABS1KX50_9BACT</name>
<dbReference type="SUPFAM" id="SSF49464">
    <property type="entry name" value="Carboxypeptidase regulatory domain-like"/>
    <property type="match status" value="1"/>
</dbReference>
<evidence type="ECO:0000259" key="9">
    <source>
        <dbReference type="Pfam" id="PF07715"/>
    </source>
</evidence>
<dbReference type="Pfam" id="PF07715">
    <property type="entry name" value="Plug"/>
    <property type="match status" value="1"/>
</dbReference>
<keyword evidence="10" id="KW-0675">Receptor</keyword>
<keyword evidence="4" id="KW-0812">Transmembrane</keyword>
<keyword evidence="7" id="KW-0998">Cell outer membrane</keyword>
<dbReference type="PANTHER" id="PTHR30069:SF29">
    <property type="entry name" value="HEMOGLOBIN AND HEMOGLOBIN-HAPTOGLOBIN-BINDING PROTEIN 1-RELATED"/>
    <property type="match status" value="1"/>
</dbReference>
<evidence type="ECO:0000256" key="2">
    <source>
        <dbReference type="ARBA" id="ARBA00022448"/>
    </source>
</evidence>
<sequence>MKLLFTVFFLLMLHAVVAQTTLSGKVTDTKGEGIPGANITLANTYDGTTSDANGNFSFTTSEQGQQTLVVSFIGFKENRRAVTLGTTPLVVAIALEETINELEAVTITAGSFTAGDASRRTVFKAIDIATTAGATADIAGALNTLPGTQKVGETGRLFVRGGDGSETRTFIDGMLVLDAYGTSAPNTPSRGRFLPFMFKGTSFSTGGYSAEYGQALSSVLALDSKDEAEMTRTDIGILSVGADVAHTQAWDGGSVAGKVQYTNIRPYYGLINQEIDWKTPPASIEGIGAFRQRVGKQGMVKVYGNYNHSDFALYNHAIEDHSNTSLYDLTNDYRYLNGFYKTMLNEKWNVRGGLSYTGIKNNTWLNDDNIVETQKGVHAKTVFEGSLSDKVEVKAGAEVIQRNYDQAFDLKVGQDYTLSFNETLSSAFVEADVYTSNKFVMQGGARAEYNSLNQKFSVDPRVSLAYKTGKISQVYFAYGTFRQAAKNEMLRVNSTLSSEKAEHFILNYQVMENNRTLRLQAYYKRYNDLVKYRNADPLQLYNGGDGYAQGVEFFWRDYKSIKNVDYWLSYSFLDTKRNYLDFPQRAVPTFASAHNVSLVTKYFVTPLKTQVGVTYSYTTGRPYNNPNTAVFNGGKTPYYADLSVNLSYLPKPYIIVHVSCTNVLGRDNIFGYEYATTPDASGVYGSRAIRQPAPRFLFVGIFITLSKDKSTNQLPTL</sequence>
<evidence type="ECO:0000256" key="6">
    <source>
        <dbReference type="ARBA" id="ARBA00023136"/>
    </source>
</evidence>
<dbReference type="RefSeq" id="WP_202013431.1">
    <property type="nucleotide sequence ID" value="NZ_JAERRB010000008.1"/>
</dbReference>
<feature type="domain" description="TonB-dependent receptor plug" evidence="9">
    <location>
        <begin position="120"/>
        <end position="214"/>
    </location>
</feature>
<keyword evidence="2" id="KW-0813">Transport</keyword>
<protein>
    <submittedName>
        <fullName evidence="10">TonB-dependent receptor</fullName>
    </submittedName>
</protein>
<dbReference type="Gene3D" id="2.40.170.20">
    <property type="entry name" value="TonB-dependent receptor, beta-barrel domain"/>
    <property type="match status" value="1"/>
</dbReference>
<dbReference type="Gene3D" id="2.60.40.1120">
    <property type="entry name" value="Carboxypeptidase-like, regulatory domain"/>
    <property type="match status" value="1"/>
</dbReference>
<evidence type="ECO:0000313" key="11">
    <source>
        <dbReference type="Proteomes" id="UP000613030"/>
    </source>
</evidence>
<dbReference type="InterPro" id="IPR012910">
    <property type="entry name" value="Plug_dom"/>
</dbReference>
<dbReference type="PANTHER" id="PTHR30069">
    <property type="entry name" value="TONB-DEPENDENT OUTER MEMBRANE RECEPTOR"/>
    <property type="match status" value="1"/>
</dbReference>
<evidence type="ECO:0000256" key="5">
    <source>
        <dbReference type="ARBA" id="ARBA00022729"/>
    </source>
</evidence>
<keyword evidence="11" id="KW-1185">Reference proteome</keyword>
<dbReference type="Proteomes" id="UP000613030">
    <property type="component" value="Unassembled WGS sequence"/>
</dbReference>
<comment type="subcellular location">
    <subcellularLocation>
        <location evidence="1">Cell outer membrane</location>
        <topology evidence="1">Multi-pass membrane protein</topology>
    </subcellularLocation>
</comment>
<dbReference type="InterPro" id="IPR008969">
    <property type="entry name" value="CarboxyPept-like_regulatory"/>
</dbReference>
<feature type="signal peptide" evidence="8">
    <location>
        <begin position="1"/>
        <end position="18"/>
    </location>
</feature>
<evidence type="ECO:0000313" key="10">
    <source>
        <dbReference type="EMBL" id="MBL0743873.1"/>
    </source>
</evidence>
<gene>
    <name evidence="10" type="ORF">JI741_21760</name>
</gene>
<feature type="chain" id="PRO_5045442185" evidence="8">
    <location>
        <begin position="19"/>
        <end position="717"/>
    </location>
</feature>
<comment type="caution">
    <text evidence="10">The sequence shown here is derived from an EMBL/GenBank/DDBJ whole genome shotgun (WGS) entry which is preliminary data.</text>
</comment>
<dbReference type="EMBL" id="JAERRB010000008">
    <property type="protein sequence ID" value="MBL0743873.1"/>
    <property type="molecule type" value="Genomic_DNA"/>
</dbReference>
<evidence type="ECO:0000256" key="4">
    <source>
        <dbReference type="ARBA" id="ARBA00022692"/>
    </source>
</evidence>
<evidence type="ECO:0000256" key="8">
    <source>
        <dbReference type="SAM" id="SignalP"/>
    </source>
</evidence>
<organism evidence="10 11">
    <name type="scientific">Chryseolinea lacunae</name>
    <dbReference type="NCBI Taxonomy" id="2801331"/>
    <lineage>
        <taxon>Bacteria</taxon>
        <taxon>Pseudomonadati</taxon>
        <taxon>Bacteroidota</taxon>
        <taxon>Cytophagia</taxon>
        <taxon>Cytophagales</taxon>
        <taxon>Fulvivirgaceae</taxon>
        <taxon>Chryseolinea</taxon>
    </lineage>
</organism>
<dbReference type="Pfam" id="PF13715">
    <property type="entry name" value="CarbopepD_reg_2"/>
    <property type="match status" value="1"/>
</dbReference>
<accession>A0ABS1KX50</accession>
<evidence type="ECO:0000256" key="7">
    <source>
        <dbReference type="ARBA" id="ARBA00023237"/>
    </source>
</evidence>
<keyword evidence="6" id="KW-0472">Membrane</keyword>
<keyword evidence="5 8" id="KW-0732">Signal</keyword>
<dbReference type="InterPro" id="IPR039426">
    <property type="entry name" value="TonB-dep_rcpt-like"/>
</dbReference>
<keyword evidence="3" id="KW-1134">Transmembrane beta strand</keyword>